<organism evidence="2 3">
    <name type="scientific">Micromonospora mirobrigensis</name>
    <dbReference type="NCBI Taxonomy" id="262898"/>
    <lineage>
        <taxon>Bacteria</taxon>
        <taxon>Bacillati</taxon>
        <taxon>Actinomycetota</taxon>
        <taxon>Actinomycetes</taxon>
        <taxon>Micromonosporales</taxon>
        <taxon>Micromonosporaceae</taxon>
        <taxon>Micromonospora</taxon>
    </lineage>
</organism>
<dbReference type="STRING" id="262898.GA0070564_101882"/>
<dbReference type="AlphaFoldDB" id="A0A1C4V1Z1"/>
<accession>A0A1C4V1Z1</accession>
<proteinExistence type="predicted"/>
<evidence type="ECO:0000313" key="3">
    <source>
        <dbReference type="Proteomes" id="UP000199504"/>
    </source>
</evidence>
<dbReference type="SUPFAM" id="SSF54427">
    <property type="entry name" value="NTF2-like"/>
    <property type="match status" value="1"/>
</dbReference>
<dbReference type="EMBL" id="FMCX01000001">
    <property type="protein sequence ID" value="SCE77789.1"/>
    <property type="molecule type" value="Genomic_DNA"/>
</dbReference>
<keyword evidence="3" id="KW-1185">Reference proteome</keyword>
<dbReference type="Pfam" id="PF13577">
    <property type="entry name" value="SnoaL_4"/>
    <property type="match status" value="1"/>
</dbReference>
<protein>
    <submittedName>
        <fullName evidence="2">SnoaL-like domain-containing protein</fullName>
    </submittedName>
</protein>
<dbReference type="InterPro" id="IPR032710">
    <property type="entry name" value="NTF2-like_dom_sf"/>
</dbReference>
<reference evidence="3" key="1">
    <citation type="submission" date="2016-06" db="EMBL/GenBank/DDBJ databases">
        <authorList>
            <person name="Varghese N."/>
            <person name="Submissions Spin"/>
        </authorList>
    </citation>
    <scope>NUCLEOTIDE SEQUENCE [LARGE SCALE GENOMIC DNA]</scope>
    <source>
        <strain evidence="3">DSM 44830</strain>
    </source>
</reference>
<evidence type="ECO:0000313" key="2">
    <source>
        <dbReference type="EMBL" id="SCE77789.1"/>
    </source>
</evidence>
<dbReference type="Proteomes" id="UP000199504">
    <property type="component" value="Unassembled WGS sequence"/>
</dbReference>
<sequence length="153" mass="17312">MKDIETLTALEEIRLLEARYARYADEKRWMDLAGLFTVDGTFTPQDAEGRPLLVMSGRQEIAETLTSVNGGDVTAIHMLFTPEIEILSPTTARGIWAMADLLFRGADAPPAAEGLPPFRTMRGWGHYHVSYEKVDGRWLIAERVQTRTRLEFE</sequence>
<dbReference type="OrthoDB" id="8684708at2"/>
<feature type="domain" description="SnoaL-like" evidence="1">
    <location>
        <begin position="6"/>
        <end position="143"/>
    </location>
</feature>
<gene>
    <name evidence="2" type="ORF">GA0070564_101882</name>
</gene>
<evidence type="ECO:0000259" key="1">
    <source>
        <dbReference type="Pfam" id="PF13577"/>
    </source>
</evidence>
<dbReference type="RefSeq" id="WP_091602768.1">
    <property type="nucleotide sequence ID" value="NZ_FMCX01000001.1"/>
</dbReference>
<name>A0A1C4V1Z1_9ACTN</name>
<dbReference type="InterPro" id="IPR037401">
    <property type="entry name" value="SnoaL-like"/>
</dbReference>
<dbReference type="Gene3D" id="3.10.450.50">
    <property type="match status" value="1"/>
</dbReference>